<dbReference type="CDD" id="cd00067">
    <property type="entry name" value="GAL4"/>
    <property type="match status" value="1"/>
</dbReference>
<keyword evidence="7" id="KW-1185">Reference proteome</keyword>
<feature type="region of interest" description="Disordered" evidence="4">
    <location>
        <begin position="621"/>
        <end position="656"/>
    </location>
</feature>
<dbReference type="Pfam" id="PF04082">
    <property type="entry name" value="Fungal_trans"/>
    <property type="match status" value="1"/>
</dbReference>
<evidence type="ECO:0000259" key="5">
    <source>
        <dbReference type="PROSITE" id="PS50048"/>
    </source>
</evidence>
<keyword evidence="2" id="KW-0479">Metal-binding</keyword>
<gene>
    <name evidence="6" type="ORF">CFAM422_010142</name>
</gene>
<dbReference type="Proteomes" id="UP000801864">
    <property type="component" value="Unassembled WGS sequence"/>
</dbReference>
<evidence type="ECO:0000256" key="2">
    <source>
        <dbReference type="ARBA" id="ARBA00022723"/>
    </source>
</evidence>
<dbReference type="CDD" id="cd12148">
    <property type="entry name" value="fungal_TF_MHR"/>
    <property type="match status" value="1"/>
</dbReference>
<dbReference type="PANTHER" id="PTHR31001">
    <property type="entry name" value="UNCHARACTERIZED TRANSCRIPTIONAL REGULATORY PROTEIN"/>
    <property type="match status" value="1"/>
</dbReference>
<dbReference type="SMART" id="SM00906">
    <property type="entry name" value="Fungal_trans"/>
    <property type="match status" value="1"/>
</dbReference>
<evidence type="ECO:0000313" key="6">
    <source>
        <dbReference type="EMBL" id="KAF3063443.1"/>
    </source>
</evidence>
<dbReference type="GO" id="GO:0003677">
    <property type="term" value="F:DNA binding"/>
    <property type="evidence" value="ECO:0007669"/>
    <property type="project" value="InterPro"/>
</dbReference>
<dbReference type="Pfam" id="PF00172">
    <property type="entry name" value="Zn_clus"/>
    <property type="match status" value="1"/>
</dbReference>
<dbReference type="AlphaFoldDB" id="A0A9P5C8R9"/>
<keyword evidence="3" id="KW-0539">Nucleus</keyword>
<name>A0A9P5C8R9_9HYPO</name>
<proteinExistence type="predicted"/>
<dbReference type="InterPro" id="IPR050613">
    <property type="entry name" value="Sec_Metabolite_Reg"/>
</dbReference>
<reference evidence="6 7" key="1">
    <citation type="submission" date="2018-06" db="EMBL/GenBank/DDBJ databases">
        <title>Genome analysis of cellulolytic fungus Trichoderma lentiforme CFAM-422.</title>
        <authorList>
            <person name="Steindorff A.S."/>
            <person name="Formighieri E.F."/>
            <person name="Midorikawa G.E.O."/>
            <person name="Tamietti M.S."/>
            <person name="Ramos E.Z."/>
            <person name="Silva A.S."/>
            <person name="Bon E.P.S."/>
            <person name="Mendes T.D."/>
            <person name="Damaso M.C.T."/>
            <person name="Favaro L.C.L."/>
        </authorList>
    </citation>
    <scope>NUCLEOTIDE SEQUENCE [LARGE SCALE GENOMIC DNA]</scope>
    <source>
        <strain evidence="6 7">CFAM-422</strain>
    </source>
</reference>
<feature type="compositionally biased region" description="Polar residues" evidence="4">
    <location>
        <begin position="628"/>
        <end position="654"/>
    </location>
</feature>
<dbReference type="Gene3D" id="4.10.240.10">
    <property type="entry name" value="Zn(2)-C6 fungal-type DNA-binding domain"/>
    <property type="match status" value="1"/>
</dbReference>
<comment type="caution">
    <text evidence="6">The sequence shown here is derived from an EMBL/GenBank/DDBJ whole genome shotgun (WGS) entry which is preliminary data.</text>
</comment>
<sequence length="713" mass="80905">MSRRVIASGRSCLECRRRKIKCDRSLPCAYCTRTKLQCKYPSRRQNIGPDEEGDLANRVHSIECALKSLDQRVTYIGSMLQRQQADRVTMNTTTNHTSQESSKDQKAFLQQSQNDTSTRVLRSHHLQSLPFNFPVDVSQPLELAHPPPASILFLWQTYLDVVNPLIKIFHVSFIQRQVMSISQGRKIPDADTECLLFAIYYSTVIAIPAAECRQGLHEERPVLLQRYVTKLKGLTGFRFRNGVEGSLRRINFWSSRNITALQAFVLYLICGRQDQNGPDVSSLIGIAIGNAMKLNLHIDVPGMRAFDLEMRRRLWWQICTLDVRVAEEFGRDPFILEPSLRTELPLNISDMSLDPDMRELPSQQSGRSEMLFSLVRFEVSNFARRIVFSDRFCQSNGYRIMNEAQKCQGVDQFRERLEKQYLSYCDKGAPLDCTAVKSSRLILANLKLAACKPRANQNRGIPLRAGYRKACEEVLQHAHALRQYSKGRRWLWLFQTYVEWDALAYLLLDICITLSSPPSSEPFTLPWEIIDETYNHWKNNADVHRGRRWDNIEVLRSQALSVIETMRNTTQTPQTSSSCSSLRAQGQFDGMSDTTIESQQPYESSPSSTFKQHTATAAKTLIPPGSNPLGSISQTPRPYVTDLQSSDPSTSTDKVPQGWALADVSSEEGQVSANTADLPGAGTVCEWSSSLIERYWEVAGQGYNESDEWHSSS</sequence>
<dbReference type="PROSITE" id="PS00463">
    <property type="entry name" value="ZN2_CY6_FUNGAL_1"/>
    <property type="match status" value="1"/>
</dbReference>
<dbReference type="GO" id="GO:0006351">
    <property type="term" value="P:DNA-templated transcription"/>
    <property type="evidence" value="ECO:0007669"/>
    <property type="project" value="InterPro"/>
</dbReference>
<dbReference type="PANTHER" id="PTHR31001:SF91">
    <property type="entry name" value="ZN(II)2CYS6 TRANSCRIPTION FACTOR (EUROFUNG)"/>
    <property type="match status" value="1"/>
</dbReference>
<evidence type="ECO:0000256" key="3">
    <source>
        <dbReference type="ARBA" id="ARBA00023242"/>
    </source>
</evidence>
<evidence type="ECO:0000313" key="7">
    <source>
        <dbReference type="Proteomes" id="UP000801864"/>
    </source>
</evidence>
<comment type="subcellular location">
    <subcellularLocation>
        <location evidence="1">Nucleus</location>
    </subcellularLocation>
</comment>
<dbReference type="GO" id="GO:0000981">
    <property type="term" value="F:DNA-binding transcription factor activity, RNA polymerase II-specific"/>
    <property type="evidence" value="ECO:0007669"/>
    <property type="project" value="InterPro"/>
</dbReference>
<dbReference type="SUPFAM" id="SSF57701">
    <property type="entry name" value="Zn2/Cys6 DNA-binding domain"/>
    <property type="match status" value="1"/>
</dbReference>
<feature type="domain" description="Zn(2)-C6 fungal-type" evidence="5">
    <location>
        <begin position="11"/>
        <end position="40"/>
    </location>
</feature>
<organism evidence="6 7">
    <name type="scientific">Trichoderma lentiforme</name>
    <dbReference type="NCBI Taxonomy" id="1567552"/>
    <lineage>
        <taxon>Eukaryota</taxon>
        <taxon>Fungi</taxon>
        <taxon>Dikarya</taxon>
        <taxon>Ascomycota</taxon>
        <taxon>Pezizomycotina</taxon>
        <taxon>Sordariomycetes</taxon>
        <taxon>Hypocreomycetidae</taxon>
        <taxon>Hypocreales</taxon>
        <taxon>Hypocreaceae</taxon>
        <taxon>Trichoderma</taxon>
    </lineage>
</organism>
<dbReference type="GO" id="GO:0005634">
    <property type="term" value="C:nucleus"/>
    <property type="evidence" value="ECO:0007669"/>
    <property type="project" value="UniProtKB-SubCell"/>
</dbReference>
<accession>A0A9P5C8R9</accession>
<protein>
    <submittedName>
        <fullName evidence="6">Bikaverin cluster transcription factor bik5</fullName>
    </submittedName>
</protein>
<evidence type="ECO:0000256" key="4">
    <source>
        <dbReference type="SAM" id="MobiDB-lite"/>
    </source>
</evidence>
<feature type="region of interest" description="Disordered" evidence="4">
    <location>
        <begin position="84"/>
        <end position="109"/>
    </location>
</feature>
<dbReference type="InterPro" id="IPR036864">
    <property type="entry name" value="Zn2-C6_fun-type_DNA-bd_sf"/>
</dbReference>
<dbReference type="InterPro" id="IPR001138">
    <property type="entry name" value="Zn2Cys6_DnaBD"/>
</dbReference>
<evidence type="ECO:0000256" key="1">
    <source>
        <dbReference type="ARBA" id="ARBA00004123"/>
    </source>
</evidence>
<feature type="compositionally biased region" description="Polar residues" evidence="4">
    <location>
        <begin position="89"/>
        <end position="100"/>
    </location>
</feature>
<dbReference type="SMART" id="SM00066">
    <property type="entry name" value="GAL4"/>
    <property type="match status" value="1"/>
</dbReference>
<dbReference type="PROSITE" id="PS50048">
    <property type="entry name" value="ZN2_CY6_FUNGAL_2"/>
    <property type="match status" value="1"/>
</dbReference>
<dbReference type="EMBL" id="QLNT01000019">
    <property type="protein sequence ID" value="KAF3063443.1"/>
    <property type="molecule type" value="Genomic_DNA"/>
</dbReference>
<dbReference type="GO" id="GO:0008270">
    <property type="term" value="F:zinc ion binding"/>
    <property type="evidence" value="ECO:0007669"/>
    <property type="project" value="InterPro"/>
</dbReference>
<dbReference type="InterPro" id="IPR007219">
    <property type="entry name" value="XnlR_reg_dom"/>
</dbReference>